<reference evidence="1 2" key="1">
    <citation type="journal article" date="2016" name="Nat. Commun.">
        <title>Thousands of microbial genomes shed light on interconnected biogeochemical processes in an aquifer system.</title>
        <authorList>
            <person name="Anantharaman K."/>
            <person name="Brown C.T."/>
            <person name="Hug L.A."/>
            <person name="Sharon I."/>
            <person name="Castelle C.J."/>
            <person name="Probst A.J."/>
            <person name="Thomas B.C."/>
            <person name="Singh A."/>
            <person name="Wilkins M.J."/>
            <person name="Karaoz U."/>
            <person name="Brodie E.L."/>
            <person name="Williams K.H."/>
            <person name="Hubbard S.S."/>
            <person name="Banfield J.F."/>
        </authorList>
    </citation>
    <scope>NUCLEOTIDE SEQUENCE [LARGE SCALE GENOMIC DNA]</scope>
</reference>
<evidence type="ECO:0000313" key="2">
    <source>
        <dbReference type="Proteomes" id="UP000177907"/>
    </source>
</evidence>
<dbReference type="Proteomes" id="UP000177907">
    <property type="component" value="Unassembled WGS sequence"/>
</dbReference>
<gene>
    <name evidence="1" type="ORF">A3J93_02670</name>
</gene>
<accession>A0A1F6NVZ5</accession>
<proteinExistence type="predicted"/>
<evidence type="ECO:0000313" key="1">
    <source>
        <dbReference type="EMBL" id="OGH88051.1"/>
    </source>
</evidence>
<dbReference type="AlphaFoldDB" id="A0A1F6NVZ5"/>
<sequence>MQHERPLDANILDLDRAGSEYGPSLAGALVLHRERPVDQVKKKLTPGAVDLNGGDGDRLVSLVALGEVDYVRDLINQVSEPLDIENPATNKLLRVLANTGYGFSVGDLLDKKVYWPVGRCLTDSQIDLLEYFISKGGGEGVEQFLEKKQVDWGNTEQFAISKKMQFGPDEVEYNLVGSLLKNLISVGRKDFPKKVVTQRLAAIDAAGLNWDDDAVKAMLLVFVVQVNSDSEVAAIILNHPPTDARAVENSEKLLRALCAFGQTENVRRALTDIWRDVPMTPVDIDAVAKHGELWDILADCGFRDEMAKHLAPLADKFFQEHQTINIKDAAEMDKLSLFVHWGYAEKVVEVLVKNNVFSVDNYHLPNIHLDRLLLAIVELGHTELVGSSLEKLIAELQTTIQSQPVVPFDFHSGYNPAVKKAMAIVPKIIGLGWILSCPELLELIVERTRYPGQADDLRERVDVERVVLKERIVAQYTPRDLRHTNFINKFDNFLEQLSMPEINFFRMILSKHGSFLHPRAVEFVKAFQNGEQFFSAIDKGGSALGVIIGSKDSYIQSDAAGQRYRPVVFAHQINRVSAEQWRHASDAGVPVEPIIEGGSFSTALDWEDGVFSRYCGNNLAFWRHVLDRPPLEPLYYLLNIMASKIYSQLDGLGIEHGHPLKGNFTVELINKNYLASKPDCDINQLPFEPSQFSFDVGDYLAEPGKWELVVRLIDWDRAVASSERGV</sequence>
<organism evidence="1 2">
    <name type="scientific">Candidatus Magasanikbacteria bacterium RIFOXYC2_FULL_42_28</name>
    <dbReference type="NCBI Taxonomy" id="1798704"/>
    <lineage>
        <taxon>Bacteria</taxon>
        <taxon>Candidatus Magasanikiibacteriota</taxon>
    </lineage>
</organism>
<protein>
    <submittedName>
        <fullName evidence="1">Uncharacterized protein</fullName>
    </submittedName>
</protein>
<dbReference type="EMBL" id="MFQZ01000008">
    <property type="protein sequence ID" value="OGH88051.1"/>
    <property type="molecule type" value="Genomic_DNA"/>
</dbReference>
<name>A0A1F6NVZ5_9BACT</name>
<comment type="caution">
    <text evidence="1">The sequence shown here is derived from an EMBL/GenBank/DDBJ whole genome shotgun (WGS) entry which is preliminary data.</text>
</comment>